<proteinExistence type="predicted"/>
<dbReference type="SUPFAM" id="SSF52949">
    <property type="entry name" value="Macro domain-like"/>
    <property type="match status" value="1"/>
</dbReference>
<dbReference type="Proteomes" id="UP001180503">
    <property type="component" value="Unassembled WGS sequence"/>
</dbReference>
<sequence length="377" mass="40454">MSPGAAFFDVVSVLREVKMIRAEGLVRIRDLSLPLLRRAAAARSAAVTDAWPVEVENLLRTAVSRLGGGDLQEAASLTLGLAPGMRDRPAADRRRLSAKVYSVSVERFRKSHEEMVLGQIAEQICWLAGTRARGADLSHVPLLAPHLQHRALRIGPVSLTLHVHPVELLRDVDVIVSPLNTHLSLPEMYKASVPAALRRAGAVRDATGDVVADPVHDELLDWRAGNGLRGRPVLPGTVAPTGPGALAAQGVRRIYHAAVTVPRPGTNDYDVTPQDVTAAAARALALMDEEREGFAPPLRSVCFPLLGAGRGGLPPQTSVSALWAALASGTARERDVHLVVRRPSLADLITDVLGATRRPHRAGDGLPENKETWHRCV</sequence>
<evidence type="ECO:0000313" key="2">
    <source>
        <dbReference type="EMBL" id="MDT0401037.1"/>
    </source>
</evidence>
<evidence type="ECO:0000313" key="3">
    <source>
        <dbReference type="Proteomes" id="UP001180503"/>
    </source>
</evidence>
<dbReference type="InterPro" id="IPR043472">
    <property type="entry name" value="Macro_dom-like"/>
</dbReference>
<evidence type="ECO:0000259" key="1">
    <source>
        <dbReference type="PROSITE" id="PS51154"/>
    </source>
</evidence>
<protein>
    <recommendedName>
        <fullName evidence="1">Macro domain-containing protein</fullName>
    </recommendedName>
</protein>
<dbReference type="EMBL" id="JAVRFB010000002">
    <property type="protein sequence ID" value="MDT0401037.1"/>
    <property type="molecule type" value="Genomic_DNA"/>
</dbReference>
<accession>A0ABU2Q9B5</accession>
<dbReference type="RefSeq" id="WP_311709252.1">
    <property type="nucleotide sequence ID" value="NZ_JAVRFB010000002.1"/>
</dbReference>
<dbReference type="PROSITE" id="PS51154">
    <property type="entry name" value="MACRO"/>
    <property type="match status" value="1"/>
</dbReference>
<gene>
    <name evidence="2" type="ORF">RM528_04115</name>
</gene>
<feature type="domain" description="Macro" evidence="1">
    <location>
        <begin position="148"/>
        <end position="357"/>
    </location>
</feature>
<comment type="caution">
    <text evidence="2">The sequence shown here is derived from an EMBL/GenBank/DDBJ whole genome shotgun (WGS) entry which is preliminary data.</text>
</comment>
<dbReference type="InterPro" id="IPR002589">
    <property type="entry name" value="Macro_dom"/>
</dbReference>
<name>A0ABU2Q9B5_9ACTN</name>
<reference evidence="3" key="1">
    <citation type="submission" date="2023-07" db="EMBL/GenBank/DDBJ databases">
        <title>30 novel species of actinomycetes from the DSMZ collection.</title>
        <authorList>
            <person name="Nouioui I."/>
        </authorList>
    </citation>
    <scope>NUCLEOTIDE SEQUENCE [LARGE SCALE GENOMIC DNA]</scope>
    <source>
        <strain evidence="3">DSM 41635</strain>
    </source>
</reference>
<dbReference type="Gene3D" id="3.40.220.10">
    <property type="entry name" value="Leucine Aminopeptidase, subunit E, domain 1"/>
    <property type="match status" value="1"/>
</dbReference>
<organism evidence="2 3">
    <name type="scientific">Streptomyces edwardsiae</name>
    <dbReference type="NCBI Taxonomy" id="3075527"/>
    <lineage>
        <taxon>Bacteria</taxon>
        <taxon>Bacillati</taxon>
        <taxon>Actinomycetota</taxon>
        <taxon>Actinomycetes</taxon>
        <taxon>Kitasatosporales</taxon>
        <taxon>Streptomycetaceae</taxon>
        <taxon>Streptomyces</taxon>
    </lineage>
</organism>